<evidence type="ECO:0000313" key="3">
    <source>
        <dbReference type="Proteomes" id="UP000298138"/>
    </source>
</evidence>
<proteinExistence type="predicted"/>
<reference evidence="2 3" key="1">
    <citation type="submission" date="2019-04" db="EMBL/GenBank/DDBJ databases">
        <title>Comparative genomics and transcriptomics to analyze fruiting body development in filamentous ascomycetes.</title>
        <authorList>
            <consortium name="DOE Joint Genome Institute"/>
            <person name="Lutkenhaus R."/>
            <person name="Traeger S."/>
            <person name="Breuer J."/>
            <person name="Kuo A."/>
            <person name="Lipzen A."/>
            <person name="Pangilinan J."/>
            <person name="Dilworth D."/>
            <person name="Sandor L."/>
            <person name="Poggeler S."/>
            <person name="Barry K."/>
            <person name="Grigoriev I.V."/>
            <person name="Nowrousian M."/>
        </authorList>
    </citation>
    <scope>NUCLEOTIDE SEQUENCE [LARGE SCALE GENOMIC DNA]</scope>
    <source>
        <strain evidence="2 3">CBS 389.68</strain>
    </source>
</reference>
<keyword evidence="3" id="KW-1185">Reference proteome</keyword>
<organism evidence="2 3">
    <name type="scientific">Ascodesmis nigricans</name>
    <dbReference type="NCBI Taxonomy" id="341454"/>
    <lineage>
        <taxon>Eukaryota</taxon>
        <taxon>Fungi</taxon>
        <taxon>Dikarya</taxon>
        <taxon>Ascomycota</taxon>
        <taxon>Pezizomycotina</taxon>
        <taxon>Pezizomycetes</taxon>
        <taxon>Pezizales</taxon>
        <taxon>Ascodesmidaceae</taxon>
        <taxon>Ascodesmis</taxon>
    </lineage>
</organism>
<feature type="compositionally biased region" description="Basic residues" evidence="1">
    <location>
        <begin position="76"/>
        <end position="89"/>
    </location>
</feature>
<dbReference type="EMBL" id="ML220126">
    <property type="protein sequence ID" value="TGZ80172.1"/>
    <property type="molecule type" value="Genomic_DNA"/>
</dbReference>
<feature type="region of interest" description="Disordered" evidence="1">
    <location>
        <begin position="32"/>
        <end position="105"/>
    </location>
</feature>
<name>A0A4S2MUD3_9PEZI</name>
<evidence type="ECO:0000256" key="1">
    <source>
        <dbReference type="SAM" id="MobiDB-lite"/>
    </source>
</evidence>
<dbReference type="AlphaFoldDB" id="A0A4S2MUD3"/>
<accession>A0A4S2MUD3</accession>
<feature type="compositionally biased region" description="Polar residues" evidence="1">
    <location>
        <begin position="45"/>
        <end position="56"/>
    </location>
</feature>
<protein>
    <submittedName>
        <fullName evidence="2">Uncharacterized protein</fullName>
    </submittedName>
</protein>
<dbReference type="InParanoid" id="A0A4S2MUD3"/>
<sequence length="105" mass="12355">MIILHLGNTYLPVLPTTNHHLQLNFQITIQLPPRSTHPSSYKLPNPTTTHYTTQPLKSPKSHHNSHYRLSEENSRKTTKRLQNTKKKTRQNQFETNKGIKKKEKY</sequence>
<evidence type="ECO:0000313" key="2">
    <source>
        <dbReference type="EMBL" id="TGZ80172.1"/>
    </source>
</evidence>
<gene>
    <name evidence="2" type="ORF">EX30DRAFT_341741</name>
</gene>
<dbReference type="Proteomes" id="UP000298138">
    <property type="component" value="Unassembled WGS sequence"/>
</dbReference>